<evidence type="ECO:0000313" key="3">
    <source>
        <dbReference type="Proteomes" id="UP000654670"/>
    </source>
</evidence>
<comment type="caution">
    <text evidence="2">The sequence shown here is derived from an EMBL/GenBank/DDBJ whole genome shotgun (WGS) entry which is preliminary data.</text>
</comment>
<evidence type="ECO:0000313" key="2">
    <source>
        <dbReference type="EMBL" id="GGL55851.1"/>
    </source>
</evidence>
<reference evidence="2" key="2">
    <citation type="submission" date="2020-09" db="EMBL/GenBank/DDBJ databases">
        <authorList>
            <person name="Sun Q."/>
            <person name="Ohkuma M."/>
        </authorList>
    </citation>
    <scope>NUCLEOTIDE SEQUENCE</scope>
    <source>
        <strain evidence="2">JCM 15325</strain>
    </source>
</reference>
<dbReference type="Pfam" id="PF05119">
    <property type="entry name" value="Terminase_4"/>
    <property type="match status" value="1"/>
</dbReference>
<organism evidence="2 3">
    <name type="scientific">Sporolactobacillus putidus</name>
    <dbReference type="NCBI Taxonomy" id="492735"/>
    <lineage>
        <taxon>Bacteria</taxon>
        <taxon>Bacillati</taxon>
        <taxon>Bacillota</taxon>
        <taxon>Bacilli</taxon>
        <taxon>Bacillales</taxon>
        <taxon>Sporolactobacillaceae</taxon>
        <taxon>Sporolactobacillus</taxon>
    </lineage>
</organism>
<dbReference type="NCBIfam" id="TIGR01558">
    <property type="entry name" value="sm_term_P27"/>
    <property type="match status" value="1"/>
</dbReference>
<protein>
    <submittedName>
        <fullName evidence="2">Phage terminase small subunit</fullName>
    </submittedName>
</protein>
<feature type="region of interest" description="Disordered" evidence="1">
    <location>
        <begin position="1"/>
        <end position="47"/>
    </location>
</feature>
<accession>A0A917S3H6</accession>
<dbReference type="AlphaFoldDB" id="A0A917S3H6"/>
<feature type="compositionally biased region" description="Basic and acidic residues" evidence="1">
    <location>
        <begin position="30"/>
        <end position="47"/>
    </location>
</feature>
<dbReference type="EMBL" id="BMOK01000007">
    <property type="protein sequence ID" value="GGL55851.1"/>
    <property type="molecule type" value="Genomic_DNA"/>
</dbReference>
<dbReference type="InterPro" id="IPR006448">
    <property type="entry name" value="Phage_term_ssu_P27"/>
</dbReference>
<keyword evidence="3" id="KW-1185">Reference proteome</keyword>
<name>A0A917S3H6_9BACL</name>
<reference evidence="2" key="1">
    <citation type="journal article" date="2014" name="Int. J. Syst. Evol. Microbiol.">
        <title>Complete genome sequence of Corynebacterium casei LMG S-19264T (=DSM 44701T), isolated from a smear-ripened cheese.</title>
        <authorList>
            <consortium name="US DOE Joint Genome Institute (JGI-PGF)"/>
            <person name="Walter F."/>
            <person name="Albersmeier A."/>
            <person name="Kalinowski J."/>
            <person name="Ruckert C."/>
        </authorList>
    </citation>
    <scope>NUCLEOTIDE SEQUENCE</scope>
    <source>
        <strain evidence="2">JCM 15325</strain>
    </source>
</reference>
<sequence length="164" mass="18389">MSANAGSNNGGGRKLKAINGLNSHISNAEKAQREKAEKEMDKFPELSDKPPAYLDSLAKRVWKELAPQIKKLPIKDLDSGIFEQYCNFYQHYVDAEKDIKKNGFKTEDGSKLSPSFRVMKDSADSMRKCASELGLTVDSRLRLLIPNKDDENRESLFDVFGSGK</sequence>
<dbReference type="Proteomes" id="UP000654670">
    <property type="component" value="Unassembled WGS sequence"/>
</dbReference>
<evidence type="ECO:0000256" key="1">
    <source>
        <dbReference type="SAM" id="MobiDB-lite"/>
    </source>
</evidence>
<gene>
    <name evidence="2" type="ORF">GCM10007968_19930</name>
</gene>
<dbReference type="RefSeq" id="WP_188802955.1">
    <property type="nucleotide sequence ID" value="NZ_BMOK01000007.1"/>
</dbReference>
<proteinExistence type="predicted"/>